<name>A0AAV9QIU1_9PEZI</name>
<dbReference type="InterPro" id="IPR013320">
    <property type="entry name" value="ConA-like_dom_sf"/>
</dbReference>
<dbReference type="EMBL" id="JAXLQG010000002">
    <property type="protein sequence ID" value="KAK5543660.1"/>
    <property type="molecule type" value="Genomic_DNA"/>
</dbReference>
<evidence type="ECO:0000256" key="1">
    <source>
        <dbReference type="SAM" id="MobiDB-lite"/>
    </source>
</evidence>
<sequence>MGSPETADQNYPAEIIGYVEPWICSPGETVDVKISSTEPEYRYRVVRLIQGHQGPNAPPKRSEEIPSMQPGTGKGRFQVAQTGSYAIVQDFNQPNMQHGLHVSLYFQPYLCVSGHTQTLVSTLDHPTKTGFAAVLTPEGYVSFWIGTGQDIDVIETKFLPASRRWAHLSISLGTMSLEYTISPVALFAEQPPLAMYGHETFSNRMAHAVRTSLLFGAGYVSAPKSPSANTHPTNFFNGRIDSPVLRSLGPQAEILARYAFALKMSSDTIVDISGRGMHGTLINAPTRAVQGYDWDGTSVDWTKASYGYGAIHFHEDDLDDAGWASDFSIHVPTNLRSGAYAVEVEAVNGRARDSITFFVRSTPETRAKVGAKVALALSTFTYLAYANERMYDQSKPSRMLAPDPNFRIHKDEDFEKMERRTDLGLSTYDVHLDGSGVMYSSAKRPMLAMRPGHIHWALHRPREFSADLLMIGFLEHHGIPYDTVTDHDLHSKGVSSILPYNTVITGNHPEYPSLESLDAYTAYAKLGGNIMYLGGNGFYWASTLDSARPHRLEVRRGDQGVRTYTVPGGERVFSTNGQLGTLWRSRGRAPNYLFGVGCCGEGTGPGVAYKRTEASLDKNYAWIFEGIGEEELLGEHGFGGGASGDEIDKFDLRNGSPANAIVLATSIGHPDDFGIFPEDVGFPILHTLGTQTNEIRSDIVYYETVGGGAVFSVGSINWYCSLGWNGYENNIARLTMNVLQGFLQKGSTQ</sequence>
<feature type="region of interest" description="Disordered" evidence="1">
    <location>
        <begin position="52"/>
        <end position="73"/>
    </location>
</feature>
<dbReference type="Proteomes" id="UP001345827">
    <property type="component" value="Unassembled WGS sequence"/>
</dbReference>
<keyword evidence="4" id="KW-1185">Reference proteome</keyword>
<accession>A0AAV9QIU1</accession>
<evidence type="ECO:0000313" key="3">
    <source>
        <dbReference type="EMBL" id="KAK5543660.1"/>
    </source>
</evidence>
<evidence type="ECO:0000259" key="2">
    <source>
        <dbReference type="Pfam" id="PF20254"/>
    </source>
</evidence>
<reference evidence="3 4" key="1">
    <citation type="submission" date="2023-06" db="EMBL/GenBank/DDBJ databases">
        <title>Black Yeasts Isolated from many extreme environments.</title>
        <authorList>
            <person name="Coleine C."/>
            <person name="Stajich J.E."/>
            <person name="Selbmann L."/>
        </authorList>
    </citation>
    <scope>NUCLEOTIDE SEQUENCE [LARGE SCALE GENOMIC DNA]</scope>
    <source>
        <strain evidence="3 4">CCFEE 5887</strain>
    </source>
</reference>
<gene>
    <name evidence="3" type="ORF">LTR25_001274</name>
</gene>
<dbReference type="AlphaFoldDB" id="A0AAV9QIU1"/>
<organism evidence="3 4">
    <name type="scientific">Vermiconidia calcicola</name>
    <dbReference type="NCBI Taxonomy" id="1690605"/>
    <lineage>
        <taxon>Eukaryota</taxon>
        <taxon>Fungi</taxon>
        <taxon>Dikarya</taxon>
        <taxon>Ascomycota</taxon>
        <taxon>Pezizomycotina</taxon>
        <taxon>Dothideomycetes</taxon>
        <taxon>Dothideomycetidae</taxon>
        <taxon>Mycosphaerellales</taxon>
        <taxon>Extremaceae</taxon>
        <taxon>Vermiconidia</taxon>
    </lineage>
</organism>
<dbReference type="SUPFAM" id="SSF49899">
    <property type="entry name" value="Concanavalin A-like lectins/glucanases"/>
    <property type="match status" value="1"/>
</dbReference>
<dbReference type="Pfam" id="PF20254">
    <property type="entry name" value="DMFA2_C"/>
    <property type="match status" value="1"/>
</dbReference>
<protein>
    <recommendedName>
        <fullName evidence="2">N,N-dimethylformamidase beta subunit-like C-terminal domain-containing protein</fullName>
    </recommendedName>
</protein>
<dbReference type="InterPro" id="IPR046540">
    <property type="entry name" value="DMFA2_C"/>
</dbReference>
<evidence type="ECO:0000313" key="4">
    <source>
        <dbReference type="Proteomes" id="UP001345827"/>
    </source>
</evidence>
<proteinExistence type="predicted"/>
<feature type="domain" description="N,N-dimethylformamidase beta subunit-like C-terminal" evidence="2">
    <location>
        <begin position="286"/>
        <end position="729"/>
    </location>
</feature>
<comment type="caution">
    <text evidence="3">The sequence shown here is derived from an EMBL/GenBank/DDBJ whole genome shotgun (WGS) entry which is preliminary data.</text>
</comment>